<dbReference type="Gene3D" id="2.40.160.20">
    <property type="match status" value="1"/>
</dbReference>
<sequence>MKKMMFALLAGLSAVGAAQAQTAASTSLTTADTAPHAYMGLGASAVGDTIGGGLKVHPKIFGGYAFDRNWGVEAGFMRFRTADFFYWDGNQQGTVADGQVKGYRSYAAGKYTVPINENFSAYGKFGLSYSVRKVSIPKIGLRDTERDTGLYAGLGAQYKLTKNVAAVVEYERYGKRKENGPKADVYSVGLKYGF</sequence>
<dbReference type="EMBL" id="JANUGX010000002">
    <property type="protein sequence ID" value="MCS0588136.1"/>
    <property type="molecule type" value="Genomic_DNA"/>
</dbReference>
<evidence type="ECO:0000313" key="5">
    <source>
        <dbReference type="EMBL" id="MCS0588136.1"/>
    </source>
</evidence>
<gene>
    <name evidence="5" type="ORF">NX782_02825</name>
</gene>
<name>A0ABT2A1U1_9BURK</name>
<keyword evidence="6" id="KW-1185">Reference proteome</keyword>
<feature type="signal peptide" evidence="3">
    <location>
        <begin position="1"/>
        <end position="20"/>
    </location>
</feature>
<dbReference type="SUPFAM" id="SSF56925">
    <property type="entry name" value="OMPA-like"/>
    <property type="match status" value="1"/>
</dbReference>
<evidence type="ECO:0000313" key="6">
    <source>
        <dbReference type="Proteomes" id="UP001205560"/>
    </source>
</evidence>
<dbReference type="RefSeq" id="WP_258843980.1">
    <property type="nucleotide sequence ID" value="NZ_JANUGX010000002.1"/>
</dbReference>
<evidence type="ECO:0000256" key="1">
    <source>
        <dbReference type="ARBA" id="ARBA00004442"/>
    </source>
</evidence>
<feature type="domain" description="Outer membrane protein beta-barrel" evidence="4">
    <location>
        <begin position="11"/>
        <end position="194"/>
    </location>
</feature>
<evidence type="ECO:0000259" key="4">
    <source>
        <dbReference type="Pfam" id="PF13505"/>
    </source>
</evidence>
<comment type="subcellular location">
    <subcellularLocation>
        <location evidence="1">Cell outer membrane</location>
    </subcellularLocation>
</comment>
<proteinExistence type="predicted"/>
<dbReference type="Proteomes" id="UP001205560">
    <property type="component" value="Unassembled WGS sequence"/>
</dbReference>
<protein>
    <submittedName>
        <fullName evidence="5">Porin family protein</fullName>
    </submittedName>
</protein>
<feature type="chain" id="PRO_5046191801" evidence="3">
    <location>
        <begin position="21"/>
        <end position="194"/>
    </location>
</feature>
<dbReference type="InterPro" id="IPR011250">
    <property type="entry name" value="OMP/PagP_B-barrel"/>
</dbReference>
<evidence type="ECO:0000256" key="2">
    <source>
        <dbReference type="ARBA" id="ARBA00022729"/>
    </source>
</evidence>
<organism evidence="5 6">
    <name type="scientific">Massilia norwichensis</name>
    <dbReference type="NCBI Taxonomy" id="1442366"/>
    <lineage>
        <taxon>Bacteria</taxon>
        <taxon>Pseudomonadati</taxon>
        <taxon>Pseudomonadota</taxon>
        <taxon>Betaproteobacteria</taxon>
        <taxon>Burkholderiales</taxon>
        <taxon>Oxalobacteraceae</taxon>
        <taxon>Telluria group</taxon>
        <taxon>Massilia</taxon>
    </lineage>
</organism>
<dbReference type="InterPro" id="IPR027385">
    <property type="entry name" value="Beta-barrel_OMP"/>
</dbReference>
<reference evidence="5 6" key="1">
    <citation type="submission" date="2022-08" db="EMBL/GenBank/DDBJ databases">
        <title>Reclassification of Massilia species as members of the genera Telluria, Duganella, Pseudoduganella, Mokoshia gen. nov. and Zemynaea gen. nov. using orthogonal and non-orthogonal genome-based approaches.</title>
        <authorList>
            <person name="Bowman J.P."/>
        </authorList>
    </citation>
    <scope>NUCLEOTIDE SEQUENCE [LARGE SCALE GENOMIC DNA]</scope>
    <source>
        <strain evidence="5 6">LMG 28164</strain>
    </source>
</reference>
<dbReference type="Pfam" id="PF13505">
    <property type="entry name" value="OMP_b-brl"/>
    <property type="match status" value="1"/>
</dbReference>
<comment type="caution">
    <text evidence="5">The sequence shown here is derived from an EMBL/GenBank/DDBJ whole genome shotgun (WGS) entry which is preliminary data.</text>
</comment>
<accession>A0ABT2A1U1</accession>
<evidence type="ECO:0000256" key="3">
    <source>
        <dbReference type="SAM" id="SignalP"/>
    </source>
</evidence>
<keyword evidence="2 3" id="KW-0732">Signal</keyword>